<reference evidence="2 3" key="1">
    <citation type="submission" date="2019-12" db="EMBL/GenBank/DDBJ databases">
        <title>Novel species isolated from a subtropical stream in China.</title>
        <authorList>
            <person name="Lu H."/>
        </authorList>
    </citation>
    <scope>NUCLEOTIDE SEQUENCE [LARGE SCALE GENOMIC DNA]</scope>
    <source>
        <strain evidence="2 3">FT127W</strain>
    </source>
</reference>
<dbReference type="EMBL" id="WWCU01000012">
    <property type="protein sequence ID" value="MYN08252.1"/>
    <property type="molecule type" value="Genomic_DNA"/>
</dbReference>
<gene>
    <name evidence="2" type="ORF">GTP77_13000</name>
</gene>
<dbReference type="RefSeq" id="WP_161072624.1">
    <property type="nucleotide sequence ID" value="NZ_WWCU01000012.1"/>
</dbReference>
<name>A0A7X4HDA1_9BURK</name>
<keyword evidence="3" id="KW-1185">Reference proteome</keyword>
<evidence type="ECO:0000256" key="1">
    <source>
        <dbReference type="SAM" id="MobiDB-lite"/>
    </source>
</evidence>
<dbReference type="PIRSF" id="PIRSF032817">
    <property type="entry name" value="UCP032817"/>
    <property type="match status" value="1"/>
</dbReference>
<dbReference type="Proteomes" id="UP000450676">
    <property type="component" value="Unassembled WGS sequence"/>
</dbReference>
<sequence>MTFGVYLSSLAFAVLSAYLWRRQRVLRREAFIRSYVLPKGLFEKLMKKHPQLTIKDCQLVAHGLRQFFLAHLKSGRMYVSMPSQVADDLWHELILYTKNYQQFCQQAFGRFLHHTPAIVLSKGQRGNDGIRRCWRYVCKEENINPNAPTRLPLLFALDGKFNINEGFLYVPDCHGVRRSDDSGGVYCGADLGSGHSLSDGGSGCSSDSGSCGSGGSDGGGGGDSGGDSGCGGGGCGGGGD</sequence>
<organism evidence="2 3">
    <name type="scientific">Pseudoduganella aquatica</name>
    <dbReference type="NCBI Taxonomy" id="2660641"/>
    <lineage>
        <taxon>Bacteria</taxon>
        <taxon>Pseudomonadati</taxon>
        <taxon>Pseudomonadota</taxon>
        <taxon>Betaproteobacteria</taxon>
        <taxon>Burkholderiales</taxon>
        <taxon>Oxalobacteraceae</taxon>
        <taxon>Telluria group</taxon>
        <taxon>Pseudoduganella</taxon>
    </lineage>
</organism>
<feature type="compositionally biased region" description="Gly residues" evidence="1">
    <location>
        <begin position="211"/>
        <end position="240"/>
    </location>
</feature>
<feature type="region of interest" description="Disordered" evidence="1">
    <location>
        <begin position="209"/>
        <end position="240"/>
    </location>
</feature>
<proteinExistence type="predicted"/>
<evidence type="ECO:0000313" key="3">
    <source>
        <dbReference type="Proteomes" id="UP000450676"/>
    </source>
</evidence>
<dbReference type="InterPro" id="IPR017008">
    <property type="entry name" value="UCP032817-like"/>
</dbReference>
<protein>
    <submittedName>
        <fullName evidence="2">Uncharacterized protein</fullName>
    </submittedName>
</protein>
<evidence type="ECO:0000313" key="2">
    <source>
        <dbReference type="EMBL" id="MYN08252.1"/>
    </source>
</evidence>
<accession>A0A7X4HDA1</accession>
<comment type="caution">
    <text evidence="2">The sequence shown here is derived from an EMBL/GenBank/DDBJ whole genome shotgun (WGS) entry which is preliminary data.</text>
</comment>
<dbReference type="AlphaFoldDB" id="A0A7X4HDA1"/>